<dbReference type="Proteomes" id="UP001243375">
    <property type="component" value="Unassembled WGS sequence"/>
</dbReference>
<name>A0ACC2X9D8_9TREE</name>
<sequence>MASTANNLPITTPLFYLALFGTGAIIMRGAGCTINDMWDSKIDKAVGPSFIAPFNALKKESLILRSAGTTIDDSTGVGLAFNWGALLGWSAVAGSVDWSVAAPLYAGGIAWCVLYDTIYAHQDKKDDVLVNVKSTALRFGESSRTVLTGLGTTFVSLLTYAGYATGAGPLYYLISCLGAASHLTWQLRTVDFEDRADCWRKFVSNGRLGGLVWAGMFVDYLSQVYGLFGGV</sequence>
<accession>A0ACC2X9D8</accession>
<evidence type="ECO:0000313" key="2">
    <source>
        <dbReference type="Proteomes" id="UP001243375"/>
    </source>
</evidence>
<comment type="caution">
    <text evidence="1">The sequence shown here is derived from an EMBL/GenBank/DDBJ whole genome shotgun (WGS) entry which is preliminary data.</text>
</comment>
<organism evidence="1 2">
    <name type="scientific">Naganishia vaughanmartiniae</name>
    <dbReference type="NCBI Taxonomy" id="1424756"/>
    <lineage>
        <taxon>Eukaryota</taxon>
        <taxon>Fungi</taxon>
        <taxon>Dikarya</taxon>
        <taxon>Basidiomycota</taxon>
        <taxon>Agaricomycotina</taxon>
        <taxon>Tremellomycetes</taxon>
        <taxon>Filobasidiales</taxon>
        <taxon>Filobasidiaceae</taxon>
        <taxon>Naganishia</taxon>
    </lineage>
</organism>
<protein>
    <submittedName>
        <fullName evidence="1">Uncharacterized protein</fullName>
    </submittedName>
</protein>
<gene>
    <name evidence="1" type="ORF">QFC22_002568</name>
</gene>
<dbReference type="EMBL" id="JASBWU010000006">
    <property type="protein sequence ID" value="KAJ9120639.1"/>
    <property type="molecule type" value="Genomic_DNA"/>
</dbReference>
<keyword evidence="2" id="KW-1185">Reference proteome</keyword>
<proteinExistence type="predicted"/>
<evidence type="ECO:0000313" key="1">
    <source>
        <dbReference type="EMBL" id="KAJ9120639.1"/>
    </source>
</evidence>
<reference evidence="1" key="1">
    <citation type="submission" date="2023-04" db="EMBL/GenBank/DDBJ databases">
        <title>Draft Genome sequencing of Naganishia species isolated from polar environments using Oxford Nanopore Technology.</title>
        <authorList>
            <person name="Leo P."/>
            <person name="Venkateswaran K."/>
        </authorList>
    </citation>
    <scope>NUCLEOTIDE SEQUENCE</scope>
    <source>
        <strain evidence="1">MNA-CCFEE 5425</strain>
    </source>
</reference>